<dbReference type="InterPro" id="IPR029069">
    <property type="entry name" value="HotDog_dom_sf"/>
</dbReference>
<comment type="similarity">
    <text evidence="1">Belongs to the 4-hydroxybenzoyl-CoA thioesterase family.</text>
</comment>
<name>A0A0A5FQX1_9BACI</name>
<dbReference type="GO" id="GO:0047617">
    <property type="term" value="F:fatty acyl-CoA hydrolase activity"/>
    <property type="evidence" value="ECO:0007669"/>
    <property type="project" value="TreeGrafter"/>
</dbReference>
<dbReference type="Pfam" id="PF13279">
    <property type="entry name" value="4HBT_2"/>
    <property type="match status" value="1"/>
</dbReference>
<evidence type="ECO:0000256" key="2">
    <source>
        <dbReference type="ARBA" id="ARBA00022801"/>
    </source>
</evidence>
<reference evidence="3 4" key="1">
    <citation type="submission" date="2013-08" db="EMBL/GenBank/DDBJ databases">
        <authorList>
            <person name="Huang J."/>
            <person name="Wang G."/>
        </authorList>
    </citation>
    <scope>NUCLEOTIDE SEQUENCE [LARGE SCALE GENOMIC DNA]</scope>
    <source>
        <strain evidence="3 4">BH030004</strain>
    </source>
</reference>
<comment type="caution">
    <text evidence="3">The sequence shown here is derived from an EMBL/GenBank/DDBJ whole genome shotgun (WGS) entry which is preliminary data.</text>
</comment>
<dbReference type="PANTHER" id="PTHR31793">
    <property type="entry name" value="4-HYDROXYBENZOYL-COA THIOESTERASE FAMILY MEMBER"/>
    <property type="match status" value="1"/>
</dbReference>
<dbReference type="OrthoDB" id="9800856at2"/>
<proteinExistence type="inferred from homology"/>
<dbReference type="SUPFAM" id="SSF54637">
    <property type="entry name" value="Thioesterase/thiol ester dehydrase-isomerase"/>
    <property type="match status" value="1"/>
</dbReference>
<dbReference type="InterPro" id="IPR006684">
    <property type="entry name" value="YbgC/YbaW"/>
</dbReference>
<evidence type="ECO:0000313" key="3">
    <source>
        <dbReference type="EMBL" id="KGX83176.1"/>
    </source>
</evidence>
<dbReference type="Proteomes" id="UP000030403">
    <property type="component" value="Unassembled WGS sequence"/>
</dbReference>
<dbReference type="FunFam" id="3.10.129.10:FF:000026">
    <property type="entry name" value="Possible 4-hydroxybenzoyl-CoA thioesterase"/>
    <property type="match status" value="1"/>
</dbReference>
<evidence type="ECO:0000313" key="4">
    <source>
        <dbReference type="Proteomes" id="UP000030403"/>
    </source>
</evidence>
<keyword evidence="4" id="KW-1185">Reference proteome</keyword>
<dbReference type="NCBIfam" id="TIGR00051">
    <property type="entry name" value="YbgC/FadM family acyl-CoA thioesterase"/>
    <property type="match status" value="1"/>
</dbReference>
<sequence length="140" mass="16257">MMITTSEVKVRYAETDQMGVVYHANYFVWFEIGRTEFIEDLGFRYHEMEERGVLSPLVDADIQFKKPLRYGQTATVKTWLKEYDGLKVTYGYEILTPEGETAVTGSTKHVCVKKESFKPISIRKAFPDWHEAYLKAKGDE</sequence>
<keyword evidence="2" id="KW-0378">Hydrolase</keyword>
<dbReference type="CDD" id="cd00586">
    <property type="entry name" value="4HBT"/>
    <property type="match status" value="1"/>
</dbReference>
<organism evidence="3 4">
    <name type="scientific">Pontibacillus marinus BH030004 = DSM 16465</name>
    <dbReference type="NCBI Taxonomy" id="1385511"/>
    <lineage>
        <taxon>Bacteria</taxon>
        <taxon>Bacillati</taxon>
        <taxon>Bacillota</taxon>
        <taxon>Bacilli</taxon>
        <taxon>Bacillales</taxon>
        <taxon>Bacillaceae</taxon>
        <taxon>Pontibacillus</taxon>
    </lineage>
</organism>
<dbReference type="STRING" id="1385511.GCA_000425225_04274"/>
<dbReference type="PIRSF" id="PIRSF003230">
    <property type="entry name" value="YbgC"/>
    <property type="match status" value="1"/>
</dbReference>
<dbReference type="PANTHER" id="PTHR31793:SF27">
    <property type="entry name" value="NOVEL THIOESTERASE SUPERFAMILY DOMAIN AND SAPOSIN A-TYPE DOMAIN CONTAINING PROTEIN (0610012H03RIK)"/>
    <property type="match status" value="1"/>
</dbReference>
<dbReference type="RefSeq" id="WP_027447726.1">
    <property type="nucleotide sequence ID" value="NZ_AULJ01000088.1"/>
</dbReference>
<gene>
    <name evidence="3" type="ORF">N783_05900</name>
</gene>
<evidence type="ECO:0008006" key="5">
    <source>
        <dbReference type="Google" id="ProtNLM"/>
    </source>
</evidence>
<dbReference type="InterPro" id="IPR050563">
    <property type="entry name" value="4-hydroxybenzoyl-CoA_TE"/>
</dbReference>
<dbReference type="Gene3D" id="3.10.129.10">
    <property type="entry name" value="Hotdog Thioesterase"/>
    <property type="match status" value="1"/>
</dbReference>
<dbReference type="EMBL" id="AVPF01000140">
    <property type="protein sequence ID" value="KGX83176.1"/>
    <property type="molecule type" value="Genomic_DNA"/>
</dbReference>
<dbReference type="AlphaFoldDB" id="A0A0A5FQX1"/>
<dbReference type="eggNOG" id="COG0824">
    <property type="taxonomic scope" value="Bacteria"/>
</dbReference>
<accession>A0A0A5FQX1</accession>
<protein>
    <recommendedName>
        <fullName evidence="5">Thioesterase domain-containing protein</fullName>
    </recommendedName>
</protein>
<evidence type="ECO:0000256" key="1">
    <source>
        <dbReference type="ARBA" id="ARBA00005953"/>
    </source>
</evidence>